<dbReference type="EMBL" id="CP054257">
    <property type="protein sequence ID" value="QTQ12167.1"/>
    <property type="molecule type" value="Genomic_DNA"/>
</dbReference>
<keyword evidence="1" id="KW-0175">Coiled coil</keyword>
<evidence type="ECO:0000256" key="1">
    <source>
        <dbReference type="SAM" id="Coils"/>
    </source>
</evidence>
<protein>
    <submittedName>
        <fullName evidence="3">Flagellar protein FlbB</fullName>
    </submittedName>
</protein>
<name>A0A975F0H0_9SPIR</name>
<dbReference type="NCBIfam" id="NF047368">
    <property type="entry name" value="collar_FlbB"/>
    <property type="match status" value="1"/>
</dbReference>
<dbReference type="AlphaFoldDB" id="A0A975F0H0"/>
<feature type="coiled-coil region" evidence="1">
    <location>
        <begin position="73"/>
        <end position="125"/>
    </location>
</feature>
<reference evidence="3" key="1">
    <citation type="submission" date="2020-05" db="EMBL/GenBank/DDBJ databases">
        <authorList>
            <person name="Zeng H."/>
            <person name="Chan Y.K."/>
            <person name="Watt R.M."/>
        </authorList>
    </citation>
    <scope>NUCLEOTIDE SEQUENCE</scope>
    <source>
        <strain evidence="3">ATCC 700773</strain>
    </source>
</reference>
<keyword evidence="2" id="KW-1133">Transmembrane helix</keyword>
<evidence type="ECO:0000313" key="3">
    <source>
        <dbReference type="EMBL" id="QTQ12167.1"/>
    </source>
</evidence>
<feature type="transmembrane region" description="Helical" evidence="2">
    <location>
        <begin position="12"/>
        <end position="29"/>
    </location>
</feature>
<dbReference type="Proteomes" id="UP000671995">
    <property type="component" value="Chromosome"/>
</dbReference>
<dbReference type="RefSeq" id="WP_210116880.1">
    <property type="nucleotide sequence ID" value="NZ_CP054257.1"/>
</dbReference>
<organism evidence="3 4">
    <name type="scientific">Treponema parvum</name>
    <dbReference type="NCBI Taxonomy" id="138851"/>
    <lineage>
        <taxon>Bacteria</taxon>
        <taxon>Pseudomonadati</taxon>
        <taxon>Spirochaetota</taxon>
        <taxon>Spirochaetia</taxon>
        <taxon>Spirochaetales</taxon>
        <taxon>Treponemataceae</taxon>
        <taxon>Treponema</taxon>
    </lineage>
</organism>
<reference evidence="3" key="2">
    <citation type="journal article" date="2021" name="Microbiol. Resour. Announc.">
        <title>Complete Genome Sequences of Three Human Oral Treponema parvum Isolates.</title>
        <authorList>
            <person name="Zeng H."/>
            <person name="Watt R.M."/>
        </authorList>
    </citation>
    <scope>NUCLEOTIDE SEQUENCE</scope>
    <source>
        <strain evidence="3">ATCC 700773</strain>
    </source>
</reference>
<evidence type="ECO:0000313" key="4">
    <source>
        <dbReference type="Proteomes" id="UP000671995"/>
    </source>
</evidence>
<accession>A0A975F0H0</accession>
<dbReference type="InterPro" id="IPR058225">
    <property type="entry name" value="FlbB-like"/>
</dbReference>
<keyword evidence="2" id="KW-0472">Membrane</keyword>
<keyword evidence="3" id="KW-0969">Cilium</keyword>
<keyword evidence="2" id="KW-0812">Transmembrane</keyword>
<keyword evidence="3" id="KW-0282">Flagellum</keyword>
<proteinExistence type="predicted"/>
<sequence>MARHGSGLGKSIVLLFLIIILILGGLLWFDYLGVIHAKTFFSPVYRLLGREPQTSLSSTSSHPLTADLDQDRLDRQREALNIYKQELDKRDEDLAAAEQHNRQIAQELEERIKTQEEREKTFNNVVKKYDDKNVNIVQISQNLTGMAPQNAVNILLAMDDQTVIDVLRKVEEQARASGSSSMVSYWLSLMPAARAAEIQRKMVNKPESLN</sequence>
<keyword evidence="3" id="KW-0966">Cell projection</keyword>
<evidence type="ECO:0000256" key="2">
    <source>
        <dbReference type="SAM" id="Phobius"/>
    </source>
</evidence>
<gene>
    <name evidence="3" type="ORF">HRI96_08145</name>
</gene>